<reference evidence="1 2" key="1">
    <citation type="journal article" date="2022" name="Plant J.">
        <title>Chromosome-level genome of Camellia lanceoleosa provides a valuable resource for understanding genome evolution and self-incompatibility.</title>
        <authorList>
            <person name="Gong W."/>
            <person name="Xiao S."/>
            <person name="Wang L."/>
            <person name="Liao Z."/>
            <person name="Chang Y."/>
            <person name="Mo W."/>
            <person name="Hu G."/>
            <person name="Li W."/>
            <person name="Zhao G."/>
            <person name="Zhu H."/>
            <person name="Hu X."/>
            <person name="Ji K."/>
            <person name="Xiang X."/>
            <person name="Song Q."/>
            <person name="Yuan D."/>
            <person name="Jin S."/>
            <person name="Zhang L."/>
        </authorList>
    </citation>
    <scope>NUCLEOTIDE SEQUENCE [LARGE SCALE GENOMIC DNA]</scope>
    <source>
        <strain evidence="1">SQ_2022a</strain>
    </source>
</reference>
<sequence>MVLLPPGEGHRPRYCYPRARAIGHGIVTPGRGPSEPRVPQILFRKLDIHSFISNIS</sequence>
<evidence type="ECO:0000313" key="1">
    <source>
        <dbReference type="EMBL" id="KAI8026717.1"/>
    </source>
</evidence>
<evidence type="ECO:0000313" key="2">
    <source>
        <dbReference type="Proteomes" id="UP001060215"/>
    </source>
</evidence>
<proteinExistence type="predicted"/>
<organism evidence="1 2">
    <name type="scientific">Camellia lanceoleosa</name>
    <dbReference type="NCBI Taxonomy" id="1840588"/>
    <lineage>
        <taxon>Eukaryota</taxon>
        <taxon>Viridiplantae</taxon>
        <taxon>Streptophyta</taxon>
        <taxon>Embryophyta</taxon>
        <taxon>Tracheophyta</taxon>
        <taxon>Spermatophyta</taxon>
        <taxon>Magnoliopsida</taxon>
        <taxon>eudicotyledons</taxon>
        <taxon>Gunneridae</taxon>
        <taxon>Pentapetalae</taxon>
        <taxon>asterids</taxon>
        <taxon>Ericales</taxon>
        <taxon>Theaceae</taxon>
        <taxon>Camellia</taxon>
    </lineage>
</organism>
<dbReference type="EMBL" id="CM045760">
    <property type="protein sequence ID" value="KAI8026717.1"/>
    <property type="molecule type" value="Genomic_DNA"/>
</dbReference>
<accession>A0ACC0ILA8</accession>
<comment type="caution">
    <text evidence="1">The sequence shown here is derived from an EMBL/GenBank/DDBJ whole genome shotgun (WGS) entry which is preliminary data.</text>
</comment>
<keyword evidence="2" id="KW-1185">Reference proteome</keyword>
<gene>
    <name evidence="1" type="ORF">LOK49_LG02G01120</name>
</gene>
<name>A0ACC0ILA8_9ERIC</name>
<dbReference type="Proteomes" id="UP001060215">
    <property type="component" value="Chromosome 3"/>
</dbReference>
<protein>
    <submittedName>
        <fullName evidence="1">Uncharacterized protein</fullName>
    </submittedName>
</protein>